<organism evidence="7 8">
    <name type="scientific">Epicoccum nigrum</name>
    <name type="common">Soil fungus</name>
    <name type="synonym">Epicoccum purpurascens</name>
    <dbReference type="NCBI Taxonomy" id="105696"/>
    <lineage>
        <taxon>Eukaryota</taxon>
        <taxon>Fungi</taxon>
        <taxon>Dikarya</taxon>
        <taxon>Ascomycota</taxon>
        <taxon>Pezizomycotina</taxon>
        <taxon>Dothideomycetes</taxon>
        <taxon>Pleosporomycetidae</taxon>
        <taxon>Pleosporales</taxon>
        <taxon>Pleosporineae</taxon>
        <taxon>Didymellaceae</taxon>
        <taxon>Epicoccum</taxon>
    </lineage>
</organism>
<accession>A0A1Y2M6A1</accession>
<dbReference type="CDD" id="cd00833">
    <property type="entry name" value="PKS"/>
    <property type="match status" value="1"/>
</dbReference>
<evidence type="ECO:0000256" key="2">
    <source>
        <dbReference type="ARBA" id="ARBA00022553"/>
    </source>
</evidence>
<dbReference type="SUPFAM" id="SSF53901">
    <property type="entry name" value="Thiolase-like"/>
    <property type="match status" value="1"/>
</dbReference>
<dbReference type="PROSITE" id="PS52019">
    <property type="entry name" value="PKS_MFAS_DH"/>
    <property type="match status" value="1"/>
</dbReference>
<evidence type="ECO:0000259" key="5">
    <source>
        <dbReference type="PROSITE" id="PS52004"/>
    </source>
</evidence>
<dbReference type="EMBL" id="KZ107840">
    <property type="protein sequence ID" value="OSS51359.1"/>
    <property type="molecule type" value="Genomic_DNA"/>
</dbReference>
<dbReference type="PROSITE" id="PS52004">
    <property type="entry name" value="KS3_2"/>
    <property type="match status" value="1"/>
</dbReference>
<evidence type="ECO:0000259" key="6">
    <source>
        <dbReference type="PROSITE" id="PS52019"/>
    </source>
</evidence>
<dbReference type="InterPro" id="IPR018201">
    <property type="entry name" value="Ketoacyl_synth_AS"/>
</dbReference>
<evidence type="ECO:0000313" key="7">
    <source>
        <dbReference type="EMBL" id="OSS51359.1"/>
    </source>
</evidence>
<reference evidence="7 8" key="1">
    <citation type="journal article" date="2017" name="Genome Announc.">
        <title>Genome sequence of the saprophytic ascomycete Epicoccum nigrum ICMP 19927 strain isolated from New Zealand.</title>
        <authorList>
            <person name="Fokin M."/>
            <person name="Fleetwood D."/>
            <person name="Weir B.S."/>
            <person name="Villas-Boas S.G."/>
        </authorList>
    </citation>
    <scope>NUCLEOTIDE SEQUENCE [LARGE SCALE GENOMIC DNA]</scope>
    <source>
        <strain evidence="7 8">ICMP 19927</strain>
    </source>
</reference>
<sequence>MKTNDHPEPIAIVGMGSINTRGGYFLSQDDSFRQFDASFFGINPKEAASMDPQQRKLLEVVYESFEAAGARLEDVSGSNTACYVGNFTWDIGQMQARDINHGAPYHMTGGGLTILSNRVNYVFNLKGPSMTIDTACSSTMYALHMACRSLQAGDCSAAVVAGTNLIFGIEQQIASVRLGVLSPTSVCHTFDESADGYARAEAIGALYLKPLSRAIANKDPIRAVIRGTSINANGKSPGISHPSAADQELVIRQAYASAQLDLEQTGYFECHGTGTPVGDPLEVSAIGNVFGDVRTPESPLLIGSVKTNLGHGEAASAISSLIKTVLCLEKGQIPATLGINRLNPALDLRNGRLKVVQTLSPWPAAQSYLRASVNSFGYGGANAHAILDAVQSYLGDLYRDIPASVRWTAQSTKRYYVLPFSAHDERTLNNNIKALSHSPNDMHLASLAYTLCSRRSDHSERAFALIDSTADKIQLSNRLKSDCLIFGTAMSSRPELAFVFTGQGAQWAQMGQQLVEQYEVVRKTLRGLNDTIAGLQNAPNWNFLEALAQPQETSRVNEAELSQPLTTAIQIAMVDLLRSWGVLPAAVVGHSSGEIAAAYCAGHITAEEAIIIAYQRGAATVKSTQRGAMLAVGLGPTEAFKVIKDIPNIGIACYNSPDSVTLSGSEKAIEEARRRFSIDSIFVRKLITSGNAYHSNLMEEAGQHYENLLLPSLPQELKSTSNSNITMYSSVTQRPVDTLSLKYWRQNLESAVRFDTALQQLLKSQPKVKIMIEIGPHSALAAPIKAIRAAVGYSSEQLLYFPSLKRNTDSVGCLLNLVGSLFLSGFPIPISTVNSASNVGDAPGCFIPDLPTYQWDYSQDVMWAESRLSTDIRFRAYPHHDLLGSRLPGTSNSAPAWRNLINADTLPWLQDHKVGDSTVFPAAGYIALALEAITQAQGSSMATTADAYTLLDVNISSAMLLQEGSDTELILDLNAVVGKQNAYKFVISTVSHGTWREHATGSVQLGDDSDTNEALRFDPTVAGGRGGVNKDSYARRWYSAMNKVGMIYGEAFKTLSDIKVNSEYNQATAEVPYNASEKQMTRQSRYAVHPTTLDACLQLCLIAAHNVLASITCSII</sequence>
<feature type="region of interest" description="C-terminal hotdog fold" evidence="4">
    <location>
        <begin position="1028"/>
        <end position="1116"/>
    </location>
</feature>
<dbReference type="SMART" id="SM00826">
    <property type="entry name" value="PKS_DH"/>
    <property type="match status" value="1"/>
</dbReference>
<dbReference type="SUPFAM" id="SSF55048">
    <property type="entry name" value="Probable ACP-binding domain of malonyl-CoA ACP transacylase"/>
    <property type="match status" value="1"/>
</dbReference>
<dbReference type="Pfam" id="PF00109">
    <property type="entry name" value="ketoacyl-synt"/>
    <property type="match status" value="1"/>
</dbReference>
<dbReference type="PANTHER" id="PTHR43775">
    <property type="entry name" value="FATTY ACID SYNTHASE"/>
    <property type="match status" value="1"/>
</dbReference>
<dbReference type="SMART" id="SM00825">
    <property type="entry name" value="PKS_KS"/>
    <property type="match status" value="1"/>
</dbReference>
<feature type="region of interest" description="N-terminal hotdog fold" evidence="4">
    <location>
        <begin position="880"/>
        <end position="1010"/>
    </location>
</feature>
<dbReference type="GO" id="GO:0004312">
    <property type="term" value="F:fatty acid synthase activity"/>
    <property type="evidence" value="ECO:0007669"/>
    <property type="project" value="TreeGrafter"/>
</dbReference>
<evidence type="ECO:0000256" key="1">
    <source>
        <dbReference type="ARBA" id="ARBA00022450"/>
    </source>
</evidence>
<dbReference type="InterPro" id="IPR049551">
    <property type="entry name" value="PKS_DH_C"/>
</dbReference>
<dbReference type="OMA" id="FDAGYWA"/>
<dbReference type="GO" id="GO:0004315">
    <property type="term" value="F:3-oxoacyl-[acyl-carrier-protein] synthase activity"/>
    <property type="evidence" value="ECO:0007669"/>
    <property type="project" value="InterPro"/>
</dbReference>
<dbReference type="InterPro" id="IPR016036">
    <property type="entry name" value="Malonyl_transacylase_ACP-bd"/>
</dbReference>
<dbReference type="PANTHER" id="PTHR43775:SF50">
    <property type="entry name" value="HIGHLY REDUCING POLYKETIDE SYNTHASE SRDA"/>
    <property type="match status" value="1"/>
</dbReference>
<dbReference type="InterPro" id="IPR001227">
    <property type="entry name" value="Ac_transferase_dom_sf"/>
</dbReference>
<dbReference type="Gene3D" id="3.40.47.10">
    <property type="match status" value="1"/>
</dbReference>
<gene>
    <name evidence="7" type="ORF">B5807_03439</name>
</gene>
<evidence type="ECO:0000256" key="4">
    <source>
        <dbReference type="PROSITE-ProRule" id="PRU01363"/>
    </source>
</evidence>
<feature type="active site" description="Proton acceptor; for dehydratase activity" evidence="4">
    <location>
        <position position="912"/>
    </location>
</feature>
<evidence type="ECO:0000313" key="8">
    <source>
        <dbReference type="Proteomes" id="UP000193240"/>
    </source>
</evidence>
<dbReference type="InterPro" id="IPR014043">
    <property type="entry name" value="Acyl_transferase_dom"/>
</dbReference>
<dbReference type="InterPro" id="IPR020807">
    <property type="entry name" value="PKS_DH"/>
</dbReference>
<dbReference type="InterPro" id="IPR049552">
    <property type="entry name" value="PKS_DH_N"/>
</dbReference>
<dbReference type="Pfam" id="PF21089">
    <property type="entry name" value="PKS_DH_N"/>
    <property type="match status" value="1"/>
</dbReference>
<dbReference type="AlphaFoldDB" id="A0A1Y2M6A1"/>
<keyword evidence="1" id="KW-0596">Phosphopantetheine</keyword>
<dbReference type="SUPFAM" id="SSF52151">
    <property type="entry name" value="FabD/lysophospholipase-like"/>
    <property type="match status" value="1"/>
</dbReference>
<dbReference type="SMART" id="SM00827">
    <property type="entry name" value="PKS_AT"/>
    <property type="match status" value="1"/>
</dbReference>
<keyword evidence="8" id="KW-1185">Reference proteome</keyword>
<feature type="domain" description="Ketosynthase family 3 (KS3)" evidence="5">
    <location>
        <begin position="1"/>
        <end position="389"/>
    </location>
</feature>
<dbReference type="InterPro" id="IPR014030">
    <property type="entry name" value="Ketoacyl_synth_N"/>
</dbReference>
<name>A0A1Y2M6A1_EPING</name>
<dbReference type="InterPro" id="IPR042104">
    <property type="entry name" value="PKS_dehydratase_sf"/>
</dbReference>
<dbReference type="Gene3D" id="3.10.129.110">
    <property type="entry name" value="Polyketide synthase dehydratase"/>
    <property type="match status" value="1"/>
</dbReference>
<dbReference type="InParanoid" id="A0A1Y2M6A1"/>
<feature type="active site" description="Proton donor; for dehydratase activity" evidence="4">
    <location>
        <position position="1094"/>
    </location>
</feature>
<evidence type="ECO:0008006" key="9">
    <source>
        <dbReference type="Google" id="ProtNLM"/>
    </source>
</evidence>
<dbReference type="InterPro" id="IPR016039">
    <property type="entry name" value="Thiolase-like"/>
</dbReference>
<dbReference type="InterPro" id="IPR020841">
    <property type="entry name" value="PKS_Beta-ketoAc_synthase_dom"/>
</dbReference>
<dbReference type="InterPro" id="IPR032821">
    <property type="entry name" value="PKS_assoc"/>
</dbReference>
<dbReference type="InterPro" id="IPR049900">
    <property type="entry name" value="PKS_mFAS_DH"/>
</dbReference>
<dbReference type="Gene3D" id="3.40.366.10">
    <property type="entry name" value="Malonyl-Coenzyme A Acyl Carrier Protein, domain 2"/>
    <property type="match status" value="1"/>
</dbReference>
<dbReference type="GO" id="GO:0006633">
    <property type="term" value="P:fatty acid biosynthetic process"/>
    <property type="evidence" value="ECO:0007669"/>
    <property type="project" value="InterPro"/>
</dbReference>
<evidence type="ECO:0000256" key="3">
    <source>
        <dbReference type="ARBA" id="ARBA00022679"/>
    </source>
</evidence>
<dbReference type="Pfam" id="PF14765">
    <property type="entry name" value="PS-DH"/>
    <property type="match status" value="1"/>
</dbReference>
<keyword evidence="3" id="KW-0808">Transferase</keyword>
<dbReference type="InterPro" id="IPR050091">
    <property type="entry name" value="PKS_NRPS_Biosynth_Enz"/>
</dbReference>
<keyword evidence="2" id="KW-0597">Phosphoprotein</keyword>
<dbReference type="GO" id="GO:0044550">
    <property type="term" value="P:secondary metabolite biosynthetic process"/>
    <property type="evidence" value="ECO:0007669"/>
    <property type="project" value="TreeGrafter"/>
</dbReference>
<dbReference type="Pfam" id="PF16197">
    <property type="entry name" value="KAsynt_C_assoc"/>
    <property type="match status" value="1"/>
</dbReference>
<dbReference type="Pfam" id="PF02801">
    <property type="entry name" value="Ketoacyl-synt_C"/>
    <property type="match status" value="1"/>
</dbReference>
<protein>
    <recommendedName>
        <fullName evidence="9">Carrier domain-containing protein</fullName>
    </recommendedName>
</protein>
<dbReference type="InterPro" id="IPR014031">
    <property type="entry name" value="Ketoacyl_synth_C"/>
</dbReference>
<feature type="domain" description="PKS/mFAS DH" evidence="6">
    <location>
        <begin position="880"/>
        <end position="1116"/>
    </location>
</feature>
<proteinExistence type="predicted"/>
<dbReference type="PROSITE" id="PS00606">
    <property type="entry name" value="KS3_1"/>
    <property type="match status" value="1"/>
</dbReference>
<dbReference type="STRING" id="105696.A0A1Y2M6A1"/>
<dbReference type="Pfam" id="PF00698">
    <property type="entry name" value="Acyl_transf_1"/>
    <property type="match status" value="1"/>
</dbReference>
<dbReference type="InterPro" id="IPR016035">
    <property type="entry name" value="Acyl_Trfase/lysoPLipase"/>
</dbReference>
<dbReference type="Proteomes" id="UP000193240">
    <property type="component" value="Unassembled WGS sequence"/>
</dbReference>